<dbReference type="EMBL" id="JBBXJM010000003">
    <property type="protein sequence ID" value="KAL1410580.1"/>
    <property type="molecule type" value="Genomic_DNA"/>
</dbReference>
<dbReference type="InterPro" id="IPR045114">
    <property type="entry name" value="Csn12-like"/>
</dbReference>
<comment type="caution">
    <text evidence="2">The sequence shown here is derived from an EMBL/GenBank/DDBJ whole genome shotgun (WGS) entry which is preliminary data.</text>
</comment>
<evidence type="ECO:0000313" key="2">
    <source>
        <dbReference type="EMBL" id="KAL1410580.1"/>
    </source>
</evidence>
<proteinExistence type="predicted"/>
<protein>
    <recommendedName>
        <fullName evidence="4">PCI domain-containing protein</fullName>
    </recommendedName>
</protein>
<dbReference type="PANTHER" id="PTHR12732">
    <property type="entry name" value="UNCHARACTERIZED PROTEASOME COMPONENT REGION PCI-CONTAINING"/>
    <property type="match status" value="1"/>
</dbReference>
<evidence type="ECO:0000313" key="3">
    <source>
        <dbReference type="Proteomes" id="UP001565368"/>
    </source>
</evidence>
<keyword evidence="1" id="KW-0732">Signal</keyword>
<evidence type="ECO:0008006" key="4">
    <source>
        <dbReference type="Google" id="ProtNLM"/>
    </source>
</evidence>
<evidence type="ECO:0000256" key="1">
    <source>
        <dbReference type="SAM" id="SignalP"/>
    </source>
</evidence>
<dbReference type="RefSeq" id="XP_069210524.1">
    <property type="nucleotide sequence ID" value="XM_069353106.1"/>
</dbReference>
<keyword evidence="3" id="KW-1185">Reference proteome</keyword>
<dbReference type="Proteomes" id="UP001565368">
    <property type="component" value="Unassembled WGS sequence"/>
</dbReference>
<dbReference type="PANTHER" id="PTHR12732:SF8">
    <property type="entry name" value="NUCLEAR MRNA EXPORT PROTEIN THP1"/>
    <property type="match status" value="1"/>
</dbReference>
<organism evidence="2 3">
    <name type="scientific">Vanrija albida</name>
    <dbReference type="NCBI Taxonomy" id="181172"/>
    <lineage>
        <taxon>Eukaryota</taxon>
        <taxon>Fungi</taxon>
        <taxon>Dikarya</taxon>
        <taxon>Basidiomycota</taxon>
        <taxon>Agaricomycotina</taxon>
        <taxon>Tremellomycetes</taxon>
        <taxon>Trichosporonales</taxon>
        <taxon>Trichosporonaceae</taxon>
        <taxon>Vanrija</taxon>
    </lineage>
</organism>
<dbReference type="SMART" id="SM00753">
    <property type="entry name" value="PAM"/>
    <property type="match status" value="1"/>
</dbReference>
<dbReference type="GeneID" id="95985636"/>
<name>A0ABR3Q768_9TREE</name>
<feature type="signal peptide" evidence="1">
    <location>
        <begin position="1"/>
        <end position="17"/>
    </location>
</feature>
<reference evidence="2 3" key="1">
    <citation type="submission" date="2023-08" db="EMBL/GenBank/DDBJ databases">
        <title>Annotated Genome Sequence of Vanrija albida AlHP1.</title>
        <authorList>
            <person name="Herzog R."/>
        </authorList>
    </citation>
    <scope>NUCLEOTIDE SEQUENCE [LARGE SCALE GENOMIC DNA]</scope>
    <source>
        <strain evidence="2 3">AlHP1</strain>
    </source>
</reference>
<gene>
    <name evidence="2" type="ORF">Q8F55_004593</name>
</gene>
<feature type="chain" id="PRO_5045713373" description="PCI domain-containing protein" evidence="1">
    <location>
        <begin position="18"/>
        <end position="468"/>
    </location>
</feature>
<accession>A0ABR3Q768</accession>
<sequence length="468" mass="51752">MAALVTQLVGLIGSAFATGSSPSLVQSLPIHPEHQWFMPLQGALAGLSDHDLSQASLKTQLSMVPADARPPLAALLVAALRAVRDYTASPDAAGAYAEFRAMVAVHVELHKLYSSQDGDGGYAYPCLNGLVVEVCHRLVELSAAAAALSTAPIRDEHSARQIKDTTRQCIERSLQVSASHMPASEWAAELNRNDSVGDILWELGNILWRQYAGRKLHQQATELAKTFGALQPSEGSRLEGRGFMVAQSTLAQSYYWRGRLGVVLLDFRQSRDWLDRAWRNCPDGAWQQQRAILIRLIPVSLLLGKLPTQETLQTYDLEQPFGPLIHAFRTGNVAAWRQLLEAHREWLRARSIWLLLFERGEILVWRNLFRKALRIYYETDAGAAKNRVPTWVFTAAVARAFAGTGELEDGSVTLEDVICVLSSLIDQAIILGNVSYSQKQLVMRPAEDGMGGFPRIADVRPRAVQAIR</sequence>